<evidence type="ECO:0000259" key="2">
    <source>
        <dbReference type="Pfam" id="PF03795"/>
    </source>
</evidence>
<accession>A0ABS7PGD4</accession>
<evidence type="ECO:0000313" key="3">
    <source>
        <dbReference type="EMBL" id="MBY8338135.1"/>
    </source>
</evidence>
<reference evidence="3 4" key="1">
    <citation type="submission" date="2021-07" db="EMBL/GenBank/DDBJ databases">
        <title>Alteriqipengyuania abyssalis NZ-12B nov, sp.nov isolated from deep sea sponge in pacific ocean.</title>
        <authorList>
            <person name="Tareen S."/>
            <person name="Wink J."/>
        </authorList>
    </citation>
    <scope>NUCLEOTIDE SEQUENCE [LARGE SCALE GENOMIC DNA]</scope>
    <source>
        <strain evidence="3 4">NZ-12B</strain>
    </source>
</reference>
<dbReference type="PANTHER" id="PTHR35174">
    <property type="entry name" value="BLL7171 PROTEIN-RELATED"/>
    <property type="match status" value="1"/>
</dbReference>
<dbReference type="Gene3D" id="3.30.70.1060">
    <property type="entry name" value="Dimeric alpha+beta barrel"/>
    <property type="match status" value="1"/>
</dbReference>
<gene>
    <name evidence="3" type="ORF">KYN89_13880</name>
</gene>
<evidence type="ECO:0000256" key="1">
    <source>
        <dbReference type="ARBA" id="ARBA00007689"/>
    </source>
</evidence>
<dbReference type="Proteomes" id="UP000759298">
    <property type="component" value="Unassembled WGS sequence"/>
</dbReference>
<feature type="domain" description="YCII-related" evidence="2">
    <location>
        <begin position="1"/>
        <end position="115"/>
    </location>
</feature>
<protein>
    <submittedName>
        <fullName evidence="3">YciI family protein</fullName>
    </submittedName>
</protein>
<proteinExistence type="inferred from homology"/>
<dbReference type="InterPro" id="IPR011008">
    <property type="entry name" value="Dimeric_a/b-barrel"/>
</dbReference>
<sequence>MQYMLLIHEDESAYMGENGAAVMEATLAGHMKLAEEWHAAGVAFSGNRLKGADTATTIRYENGGEGTLHDGPFAESHEELGGYYIVEAADLDEAVRWARKIPIPGKGSVEVRPVWQD</sequence>
<organism evidence="3 4">
    <name type="scientific">Alteriqipengyuania abyssalis</name>
    <dbReference type="NCBI Taxonomy" id="2860200"/>
    <lineage>
        <taxon>Bacteria</taxon>
        <taxon>Pseudomonadati</taxon>
        <taxon>Pseudomonadota</taxon>
        <taxon>Alphaproteobacteria</taxon>
        <taxon>Sphingomonadales</taxon>
        <taxon>Erythrobacteraceae</taxon>
        <taxon>Alteriqipengyuania</taxon>
    </lineage>
</organism>
<dbReference type="EMBL" id="JAHWXP010000004">
    <property type="protein sequence ID" value="MBY8338135.1"/>
    <property type="molecule type" value="Genomic_DNA"/>
</dbReference>
<comment type="similarity">
    <text evidence="1">Belongs to the YciI family.</text>
</comment>
<comment type="caution">
    <text evidence="3">The sequence shown here is derived from an EMBL/GenBank/DDBJ whole genome shotgun (WGS) entry which is preliminary data.</text>
</comment>
<evidence type="ECO:0000313" key="4">
    <source>
        <dbReference type="Proteomes" id="UP000759298"/>
    </source>
</evidence>
<dbReference type="Pfam" id="PF03795">
    <property type="entry name" value="YCII"/>
    <property type="match status" value="1"/>
</dbReference>
<dbReference type="SUPFAM" id="SSF54909">
    <property type="entry name" value="Dimeric alpha+beta barrel"/>
    <property type="match status" value="1"/>
</dbReference>
<dbReference type="PANTHER" id="PTHR35174:SF3">
    <property type="entry name" value="BLL7171 PROTEIN"/>
    <property type="match status" value="1"/>
</dbReference>
<keyword evidence="4" id="KW-1185">Reference proteome</keyword>
<dbReference type="InterPro" id="IPR005545">
    <property type="entry name" value="YCII"/>
</dbReference>
<name>A0ABS7PGD4_9SPHN</name>